<evidence type="ECO:0000256" key="2">
    <source>
        <dbReference type="ARBA" id="ARBA00022525"/>
    </source>
</evidence>
<feature type="compositionally biased region" description="Acidic residues" evidence="3">
    <location>
        <begin position="28"/>
        <end position="47"/>
    </location>
</feature>
<feature type="signal peptide" evidence="4">
    <location>
        <begin position="1"/>
        <end position="19"/>
    </location>
</feature>
<dbReference type="InterPro" id="IPR050557">
    <property type="entry name" value="RTX_toxin/Mannuronan_C5-epim"/>
</dbReference>
<feature type="region of interest" description="Disordered" evidence="3">
    <location>
        <begin position="99"/>
        <end position="178"/>
    </location>
</feature>
<dbReference type="PROSITE" id="PS00330">
    <property type="entry name" value="HEMOLYSIN_CALCIUM"/>
    <property type="match status" value="2"/>
</dbReference>
<protein>
    <submittedName>
        <fullName evidence="5">Calcium-binding protein</fullName>
    </submittedName>
</protein>
<organism evidence="5 6">
    <name type="scientific">Paracoccus yeei</name>
    <dbReference type="NCBI Taxonomy" id="147645"/>
    <lineage>
        <taxon>Bacteria</taxon>
        <taxon>Pseudomonadati</taxon>
        <taxon>Pseudomonadota</taxon>
        <taxon>Alphaproteobacteria</taxon>
        <taxon>Rhodobacterales</taxon>
        <taxon>Paracoccaceae</taxon>
        <taxon>Paracoccus</taxon>
    </lineage>
</organism>
<evidence type="ECO:0000256" key="1">
    <source>
        <dbReference type="ARBA" id="ARBA00004613"/>
    </source>
</evidence>
<dbReference type="AlphaFoldDB" id="A0A386UPK4"/>
<sequence length="299" mass="29907">MLMLSSLISLLFMGLAVDATTSTRADAAEDEEIPDSGEGDEGGEEENPGIAVDGTSGSDWLAGGDGDDLLEGGDGNDDLHGGLGDDTMRGGAGTDWIYGDDDYGIEGDDEIDGGDGDDSLAGQGGDDTVLGGAGNDTMFGGEGDDLLNGGTGNDWISGNAGNDTLVAGPGEDDLDGGAGDDLLQGSAGGTAAWLHGGEGDDTLQAGAGDFAEGGAGADLFVLDEPGTTVPTIGDFDGASDRLELRYEAAADEPEPVVTLDHAEDGATVIRLDGEAVGRLLNAQGLRVEDIALSRLDPAR</sequence>
<dbReference type="Proteomes" id="UP000272010">
    <property type="component" value="Chromosome"/>
</dbReference>
<dbReference type="GO" id="GO:0005509">
    <property type="term" value="F:calcium ion binding"/>
    <property type="evidence" value="ECO:0007669"/>
    <property type="project" value="InterPro"/>
</dbReference>
<feature type="compositionally biased region" description="Acidic residues" evidence="3">
    <location>
        <begin position="99"/>
        <end position="118"/>
    </location>
</feature>
<gene>
    <name evidence="5" type="ORF">PY32053_03121</name>
</gene>
<keyword evidence="4" id="KW-0732">Signal</keyword>
<dbReference type="RefSeq" id="WP_233577674.1">
    <property type="nucleotide sequence ID" value="NZ_CP031078.1"/>
</dbReference>
<dbReference type="InterPro" id="IPR018511">
    <property type="entry name" value="Hemolysin-typ_Ca-bd_CS"/>
</dbReference>
<evidence type="ECO:0000256" key="3">
    <source>
        <dbReference type="SAM" id="MobiDB-lite"/>
    </source>
</evidence>
<evidence type="ECO:0000256" key="4">
    <source>
        <dbReference type="SAM" id="SignalP"/>
    </source>
</evidence>
<feature type="compositionally biased region" description="Acidic residues" evidence="3">
    <location>
        <begin position="65"/>
        <end position="76"/>
    </location>
</feature>
<evidence type="ECO:0000313" key="6">
    <source>
        <dbReference type="Proteomes" id="UP000272010"/>
    </source>
</evidence>
<dbReference type="InterPro" id="IPR011049">
    <property type="entry name" value="Serralysin-like_metalloprot_C"/>
</dbReference>
<name>A0A386UPK4_9RHOB</name>
<proteinExistence type="predicted"/>
<dbReference type="PANTHER" id="PTHR38340:SF1">
    <property type="entry name" value="S-LAYER PROTEIN"/>
    <property type="match status" value="1"/>
</dbReference>
<dbReference type="Pfam" id="PF00353">
    <property type="entry name" value="HemolysinCabind"/>
    <property type="match status" value="4"/>
</dbReference>
<dbReference type="PRINTS" id="PR00313">
    <property type="entry name" value="CABNDNGRPT"/>
</dbReference>
<feature type="region of interest" description="Disordered" evidence="3">
    <location>
        <begin position="22"/>
        <end position="87"/>
    </location>
</feature>
<dbReference type="InterPro" id="IPR001343">
    <property type="entry name" value="Hemolysn_Ca-bd"/>
</dbReference>
<dbReference type="SUPFAM" id="SSF51120">
    <property type="entry name" value="beta-Roll"/>
    <property type="match status" value="2"/>
</dbReference>
<comment type="subcellular location">
    <subcellularLocation>
        <location evidence="1">Secreted</location>
    </subcellularLocation>
</comment>
<keyword evidence="2" id="KW-0964">Secreted</keyword>
<dbReference type="PANTHER" id="PTHR38340">
    <property type="entry name" value="S-LAYER PROTEIN"/>
    <property type="match status" value="1"/>
</dbReference>
<dbReference type="Gene3D" id="2.150.10.10">
    <property type="entry name" value="Serralysin-like metalloprotease, C-terminal"/>
    <property type="match status" value="4"/>
</dbReference>
<feature type="chain" id="PRO_5017200033" evidence="4">
    <location>
        <begin position="20"/>
        <end position="299"/>
    </location>
</feature>
<dbReference type="GO" id="GO:0005576">
    <property type="term" value="C:extracellular region"/>
    <property type="evidence" value="ECO:0007669"/>
    <property type="project" value="UniProtKB-SubCell"/>
</dbReference>
<dbReference type="EMBL" id="CP031078">
    <property type="protein sequence ID" value="AYF02705.1"/>
    <property type="molecule type" value="Genomic_DNA"/>
</dbReference>
<accession>A0A386UPK4</accession>
<evidence type="ECO:0000313" key="5">
    <source>
        <dbReference type="EMBL" id="AYF02705.1"/>
    </source>
</evidence>
<reference evidence="6" key="1">
    <citation type="submission" date="2018-07" db="EMBL/GenBank/DDBJ databases">
        <title>Genome Structure of the Opportunistic Pathogen Paracoccus yeei (Alphaproteobacteria) and Identification of Putative Virulence Factors.</title>
        <authorList>
            <person name="Lasek R."/>
            <person name="Szuplewska M."/>
            <person name="Mitura M."/>
            <person name="Decewicz P."/>
            <person name="Chmielowska C."/>
            <person name="Pawlot A."/>
            <person name="Sentkowska D."/>
            <person name="Czarnecki J."/>
            <person name="Bartosik D."/>
        </authorList>
    </citation>
    <scope>NUCLEOTIDE SEQUENCE [LARGE SCALE GENOMIC DNA]</scope>
    <source>
        <strain evidence="6">CCUG 32053</strain>
    </source>
</reference>